<sequence>MRIKVTNWKISTLIKRRDKINEQPEYQRGKVWTTEKEALLIDSLLRGIDVPKIYLRVVSNKLHDYEVADGQQRLTAIFNFHDGDFKLINKSIKGLQVGKIGDEIVGGKKFDELPSVLQDKILDSEITISIIEDCSEDEVRVLFGRLQEGITLNAAEKRNAIISSAGKHIESIVLNHNFFDKCKISKKRFKHQDYLAHVFCLMFYNNSDDLKGGLIERFYLDKSINVSLTDLRKVDKVLDLIYDIDHSGGKRIVNKFTFIDIFWFLFRNIGNKSFNVADFKLEFNKFEENRLKEKDNLKKLAGEKTQQSINLYSYIVNYDRSGSLSDSIDERAKVFDNMFLKYLN</sequence>
<name>A0A176TC27_9FLAO</name>
<dbReference type="AlphaFoldDB" id="A0A176TC27"/>
<organism evidence="2 3">
    <name type="scientific">Polaribacter atrinae</name>
    <dbReference type="NCBI Taxonomy" id="1333662"/>
    <lineage>
        <taxon>Bacteria</taxon>
        <taxon>Pseudomonadati</taxon>
        <taxon>Bacteroidota</taxon>
        <taxon>Flavobacteriia</taxon>
        <taxon>Flavobacteriales</taxon>
        <taxon>Flavobacteriaceae</taxon>
    </lineage>
</organism>
<dbReference type="PANTHER" id="PTHR39639">
    <property type="entry name" value="CHROMOSOME 16, WHOLE GENOME SHOTGUN SEQUENCE"/>
    <property type="match status" value="1"/>
</dbReference>
<feature type="domain" description="GmrSD restriction endonucleases N-terminal" evidence="1">
    <location>
        <begin position="11"/>
        <end position="162"/>
    </location>
</feature>
<protein>
    <recommendedName>
        <fullName evidence="1">GmrSD restriction endonucleases N-terminal domain-containing protein</fullName>
    </recommendedName>
</protein>
<dbReference type="OrthoDB" id="9764212at2"/>
<accession>A0A176TC27</accession>
<gene>
    <name evidence="2" type="ORF">LPB303_06705</name>
</gene>
<dbReference type="PANTHER" id="PTHR39639:SF1">
    <property type="entry name" value="DUF262 DOMAIN-CONTAINING PROTEIN"/>
    <property type="match status" value="1"/>
</dbReference>
<dbReference type="Proteomes" id="UP000076923">
    <property type="component" value="Unassembled WGS sequence"/>
</dbReference>
<proteinExistence type="predicted"/>
<dbReference type="EMBL" id="LVWE01000028">
    <property type="protein sequence ID" value="OAD45437.1"/>
    <property type="molecule type" value="Genomic_DNA"/>
</dbReference>
<reference evidence="2 3" key="1">
    <citation type="submission" date="2016-02" db="EMBL/GenBank/DDBJ databases">
        <title>Draft genome sequence of Polaribacter atrinae KACC17473.</title>
        <authorList>
            <person name="Shin S.-K."/>
            <person name="Yi H."/>
        </authorList>
    </citation>
    <scope>NUCLEOTIDE SEQUENCE [LARGE SCALE GENOMIC DNA]</scope>
    <source>
        <strain evidence="2 3">KACC 17473</strain>
    </source>
</reference>
<dbReference type="STRING" id="1333662.LPB303_06705"/>
<dbReference type="InterPro" id="IPR004919">
    <property type="entry name" value="GmrSD_N"/>
</dbReference>
<dbReference type="Pfam" id="PF03235">
    <property type="entry name" value="GmrSD_N"/>
    <property type="match status" value="1"/>
</dbReference>
<dbReference type="RefSeq" id="WP_068449089.1">
    <property type="nucleotide sequence ID" value="NZ_CP150660.1"/>
</dbReference>
<comment type="caution">
    <text evidence="2">The sequence shown here is derived from an EMBL/GenBank/DDBJ whole genome shotgun (WGS) entry which is preliminary data.</text>
</comment>
<evidence type="ECO:0000259" key="1">
    <source>
        <dbReference type="Pfam" id="PF03235"/>
    </source>
</evidence>
<evidence type="ECO:0000313" key="2">
    <source>
        <dbReference type="EMBL" id="OAD45437.1"/>
    </source>
</evidence>
<evidence type="ECO:0000313" key="3">
    <source>
        <dbReference type="Proteomes" id="UP000076923"/>
    </source>
</evidence>
<keyword evidence="3" id="KW-1185">Reference proteome</keyword>